<reference evidence="6 7" key="1">
    <citation type="journal article" date="2020" name="Int. J. Syst. Evol. Microbiol.">
        <title>Description of Erysipelothrix piscisicarius sp. nov., an emergent fish pathogen, and assessment of virulence using a tiger barb (Puntigrus tetrazona) infection model.</title>
        <authorList>
            <person name="Pomaranski E.K."/>
            <person name="Griffin M.J."/>
            <person name="Camus A.C."/>
            <person name="Armwood A.R."/>
            <person name="Shelley J."/>
            <person name="Waldbieser G.C."/>
            <person name="LaFrentz B.R."/>
            <person name="Garcia J.C."/>
            <person name="Yanong R."/>
            <person name="Soto E."/>
        </authorList>
    </citation>
    <scope>NUCLEOTIDE SEQUENCE [LARGE SCALE GENOMIC DNA]</scope>
    <source>
        <strain evidence="6 7">15TAL0474</strain>
    </source>
</reference>
<accession>A0A3Q8S7I0</accession>
<keyword evidence="4 5" id="KW-0472">Membrane</keyword>
<gene>
    <name evidence="6" type="ORF">EEI45_04425</name>
</gene>
<name>A0A3Q8S7I0_9FIRM</name>
<keyword evidence="3 5" id="KW-1133">Transmembrane helix</keyword>
<comment type="subcellular location">
    <subcellularLocation>
        <location evidence="1">Membrane</location>
        <topology evidence="1">Multi-pass membrane protein</topology>
    </subcellularLocation>
</comment>
<dbReference type="PANTHER" id="PTHR33514">
    <property type="entry name" value="PROTEIN ABCI12, CHLOROPLASTIC"/>
    <property type="match status" value="1"/>
</dbReference>
<keyword evidence="2 5" id="KW-0812">Transmembrane</keyword>
<evidence type="ECO:0000256" key="1">
    <source>
        <dbReference type="ARBA" id="ARBA00004141"/>
    </source>
</evidence>
<feature type="transmembrane region" description="Helical" evidence="5">
    <location>
        <begin position="243"/>
        <end position="263"/>
    </location>
</feature>
<evidence type="ECO:0000256" key="5">
    <source>
        <dbReference type="SAM" id="Phobius"/>
    </source>
</evidence>
<evidence type="ECO:0000256" key="4">
    <source>
        <dbReference type="ARBA" id="ARBA00023136"/>
    </source>
</evidence>
<sequence>MNDIALGRYVPLDSKIHKMDPRIKIIAMLVLMVSIFMVKNVWANGLLFLFFVCAILASKLTFKFILKSIKPMMFMLIFLFVMNMFLIRDGELLVHVGFFKIYSGALYQTAFIVTRLVLMIMVTTLLTATTAPLDLTLGIEDLLNPLKKIGVPSHEIAMMISIALRFIPTLIEDTQRIMDAQASRGVDLKEGTFKEKINGAISMLIPLFVSIYHRAEDLADAMEARGYYPGKTRTRYKQLKITASDWMMLFLCIMILIAVIGMGRF</sequence>
<dbReference type="GO" id="GO:0005886">
    <property type="term" value="C:plasma membrane"/>
    <property type="evidence" value="ECO:0007669"/>
    <property type="project" value="TreeGrafter"/>
</dbReference>
<dbReference type="Proteomes" id="UP000278804">
    <property type="component" value="Chromosome"/>
</dbReference>
<protein>
    <submittedName>
        <fullName evidence="6">Energy-coupling factor transporter transmembrane protein EcfT</fullName>
    </submittedName>
</protein>
<feature type="transmembrane region" description="Helical" evidence="5">
    <location>
        <begin position="21"/>
        <end position="38"/>
    </location>
</feature>
<evidence type="ECO:0000256" key="2">
    <source>
        <dbReference type="ARBA" id="ARBA00022692"/>
    </source>
</evidence>
<proteinExistence type="predicted"/>
<dbReference type="Pfam" id="PF02361">
    <property type="entry name" value="CbiQ"/>
    <property type="match status" value="1"/>
</dbReference>
<dbReference type="AlphaFoldDB" id="A0A3Q8S7I0"/>
<evidence type="ECO:0000313" key="6">
    <source>
        <dbReference type="EMBL" id="AZK44101.1"/>
    </source>
</evidence>
<evidence type="ECO:0000256" key="3">
    <source>
        <dbReference type="ARBA" id="ARBA00022989"/>
    </source>
</evidence>
<dbReference type="RefSeq" id="WP_125164287.1">
    <property type="nucleotide sequence ID" value="NZ_CP034234.1"/>
</dbReference>
<feature type="transmembrane region" description="Helical" evidence="5">
    <location>
        <begin position="107"/>
        <end position="128"/>
    </location>
</feature>
<evidence type="ECO:0000313" key="7">
    <source>
        <dbReference type="Proteomes" id="UP000278804"/>
    </source>
</evidence>
<feature type="transmembrane region" description="Helical" evidence="5">
    <location>
        <begin position="69"/>
        <end position="87"/>
    </location>
</feature>
<keyword evidence="7" id="KW-1185">Reference proteome</keyword>
<dbReference type="EMBL" id="CP034234">
    <property type="protein sequence ID" value="AZK44101.1"/>
    <property type="molecule type" value="Genomic_DNA"/>
</dbReference>
<dbReference type="CDD" id="cd16914">
    <property type="entry name" value="EcfT"/>
    <property type="match status" value="1"/>
</dbReference>
<dbReference type="InterPro" id="IPR003339">
    <property type="entry name" value="ABC/ECF_trnsptr_transmembrane"/>
</dbReference>
<organism evidence="6 7">
    <name type="scientific">Erysipelothrix piscisicarius</name>
    <dbReference type="NCBI Taxonomy" id="2485784"/>
    <lineage>
        <taxon>Bacteria</taxon>
        <taxon>Bacillati</taxon>
        <taxon>Bacillota</taxon>
        <taxon>Erysipelotrichia</taxon>
        <taxon>Erysipelotrichales</taxon>
        <taxon>Erysipelotrichaceae</taxon>
        <taxon>Erysipelothrix</taxon>
    </lineage>
</organism>
<dbReference type="PANTHER" id="PTHR33514:SF13">
    <property type="entry name" value="PROTEIN ABCI12, CHLOROPLASTIC"/>
    <property type="match status" value="1"/>
</dbReference>
<dbReference type="KEGG" id="eri:EEI45_04425"/>